<dbReference type="PANTHER" id="PTHR33540:SF2">
    <property type="entry name" value="TRNA THREONYLCARBAMOYLADENOSINE BIOSYNTHESIS PROTEIN TSAE"/>
    <property type="match status" value="1"/>
</dbReference>
<evidence type="ECO:0000256" key="6">
    <source>
        <dbReference type="ARBA" id="ARBA00022723"/>
    </source>
</evidence>
<protein>
    <recommendedName>
        <fullName evidence="3">tRNA threonylcarbamoyladenosine biosynthesis protein TsaE</fullName>
    </recommendedName>
    <alternativeName>
        <fullName evidence="10">t(6)A37 threonylcarbamoyladenosine biosynthesis protein TsaE</fullName>
    </alternativeName>
</protein>
<keyword evidence="6" id="KW-0479">Metal-binding</keyword>
<dbReference type="GO" id="GO:0002949">
    <property type="term" value="P:tRNA threonylcarbamoyladenosine modification"/>
    <property type="evidence" value="ECO:0007669"/>
    <property type="project" value="InterPro"/>
</dbReference>
<evidence type="ECO:0000256" key="3">
    <source>
        <dbReference type="ARBA" id="ARBA00019010"/>
    </source>
</evidence>
<dbReference type="EMBL" id="LCOQ01000007">
    <property type="protein sequence ID" value="KKU80886.1"/>
    <property type="molecule type" value="Genomic_DNA"/>
</dbReference>
<sequence length="128" mass="14377">MGEEIGNNLKSPRVLCFYGELGTGKTTFVQGFAKGLGITSRLLSPTFIIVRRYNIPDSAGFLYHLDLYRVEEKDLAELGVSDMLSDPDSIVVIEWAEKLGNWLPKDRVDITFSVLPNGNHEIRYQKGN</sequence>
<accession>A0A0G1TGK4</accession>
<dbReference type="GO" id="GO:0005524">
    <property type="term" value="F:ATP binding"/>
    <property type="evidence" value="ECO:0007669"/>
    <property type="project" value="UniProtKB-KW"/>
</dbReference>
<keyword evidence="9" id="KW-0460">Magnesium</keyword>
<organism evidence="11 12">
    <name type="scientific">Candidatus Gottesmanbacteria bacterium GW2011_GWA1_47_8</name>
    <dbReference type="NCBI Taxonomy" id="1618438"/>
    <lineage>
        <taxon>Bacteria</taxon>
        <taxon>Candidatus Gottesmaniibacteriota</taxon>
    </lineage>
</organism>
<comment type="caution">
    <text evidence="11">The sequence shown here is derived from an EMBL/GenBank/DDBJ whole genome shotgun (WGS) entry which is preliminary data.</text>
</comment>
<dbReference type="AlphaFoldDB" id="A0A0G1TGK4"/>
<keyword evidence="4" id="KW-0963">Cytoplasm</keyword>
<dbReference type="SUPFAM" id="SSF52540">
    <property type="entry name" value="P-loop containing nucleoside triphosphate hydrolases"/>
    <property type="match status" value="1"/>
</dbReference>
<evidence type="ECO:0000256" key="8">
    <source>
        <dbReference type="ARBA" id="ARBA00022840"/>
    </source>
</evidence>
<keyword evidence="7" id="KW-0547">Nucleotide-binding</keyword>
<evidence type="ECO:0000256" key="1">
    <source>
        <dbReference type="ARBA" id="ARBA00004496"/>
    </source>
</evidence>
<evidence type="ECO:0000313" key="11">
    <source>
        <dbReference type="EMBL" id="KKU80886.1"/>
    </source>
</evidence>
<comment type="similarity">
    <text evidence="2">Belongs to the TsaE family.</text>
</comment>
<evidence type="ECO:0000256" key="5">
    <source>
        <dbReference type="ARBA" id="ARBA00022694"/>
    </source>
</evidence>
<evidence type="ECO:0000256" key="7">
    <source>
        <dbReference type="ARBA" id="ARBA00022741"/>
    </source>
</evidence>
<dbReference type="Pfam" id="PF02367">
    <property type="entry name" value="TsaE"/>
    <property type="match status" value="1"/>
</dbReference>
<gene>
    <name evidence="11" type="ORF">UY08_C0007G0024</name>
</gene>
<name>A0A0G1TGK4_9BACT</name>
<keyword evidence="5" id="KW-0819">tRNA processing</keyword>
<proteinExistence type="inferred from homology"/>
<dbReference type="InterPro" id="IPR027417">
    <property type="entry name" value="P-loop_NTPase"/>
</dbReference>
<dbReference type="Gene3D" id="3.40.50.300">
    <property type="entry name" value="P-loop containing nucleotide triphosphate hydrolases"/>
    <property type="match status" value="1"/>
</dbReference>
<evidence type="ECO:0000256" key="10">
    <source>
        <dbReference type="ARBA" id="ARBA00032441"/>
    </source>
</evidence>
<dbReference type="PANTHER" id="PTHR33540">
    <property type="entry name" value="TRNA THREONYLCARBAMOYLADENOSINE BIOSYNTHESIS PROTEIN TSAE"/>
    <property type="match status" value="1"/>
</dbReference>
<dbReference type="GO" id="GO:0005737">
    <property type="term" value="C:cytoplasm"/>
    <property type="evidence" value="ECO:0007669"/>
    <property type="project" value="UniProtKB-SubCell"/>
</dbReference>
<evidence type="ECO:0000256" key="9">
    <source>
        <dbReference type="ARBA" id="ARBA00022842"/>
    </source>
</evidence>
<keyword evidence="11" id="KW-0378">Hydrolase</keyword>
<evidence type="ECO:0000256" key="2">
    <source>
        <dbReference type="ARBA" id="ARBA00007599"/>
    </source>
</evidence>
<dbReference type="InterPro" id="IPR003442">
    <property type="entry name" value="T6A_TsaE"/>
</dbReference>
<reference evidence="11 12" key="1">
    <citation type="journal article" date="2015" name="Nature">
        <title>rRNA introns, odd ribosomes, and small enigmatic genomes across a large radiation of phyla.</title>
        <authorList>
            <person name="Brown C.T."/>
            <person name="Hug L.A."/>
            <person name="Thomas B.C."/>
            <person name="Sharon I."/>
            <person name="Castelle C.J."/>
            <person name="Singh A."/>
            <person name="Wilkins M.J."/>
            <person name="Williams K.H."/>
            <person name="Banfield J.F."/>
        </authorList>
    </citation>
    <scope>NUCLEOTIDE SEQUENCE [LARGE SCALE GENOMIC DNA]</scope>
</reference>
<dbReference type="NCBIfam" id="TIGR00150">
    <property type="entry name" value="T6A_YjeE"/>
    <property type="match status" value="1"/>
</dbReference>
<dbReference type="GO" id="GO:0046872">
    <property type="term" value="F:metal ion binding"/>
    <property type="evidence" value="ECO:0007669"/>
    <property type="project" value="UniProtKB-KW"/>
</dbReference>
<dbReference type="GO" id="GO:0016787">
    <property type="term" value="F:hydrolase activity"/>
    <property type="evidence" value="ECO:0007669"/>
    <property type="project" value="UniProtKB-KW"/>
</dbReference>
<dbReference type="Proteomes" id="UP000034212">
    <property type="component" value="Unassembled WGS sequence"/>
</dbReference>
<evidence type="ECO:0000313" key="12">
    <source>
        <dbReference type="Proteomes" id="UP000034212"/>
    </source>
</evidence>
<comment type="subcellular location">
    <subcellularLocation>
        <location evidence="1">Cytoplasm</location>
    </subcellularLocation>
</comment>
<keyword evidence="8" id="KW-0067">ATP-binding</keyword>
<evidence type="ECO:0000256" key="4">
    <source>
        <dbReference type="ARBA" id="ARBA00022490"/>
    </source>
</evidence>